<reference evidence="1 2" key="1">
    <citation type="submission" date="2019-03" db="EMBL/GenBank/DDBJ databases">
        <title>Single cell metagenomics reveals metabolic interactions within the superorganism composed of flagellate Streblomastix strix and complex community of Bacteroidetes bacteria on its surface.</title>
        <authorList>
            <person name="Treitli S.C."/>
            <person name="Kolisko M."/>
            <person name="Husnik F."/>
            <person name="Keeling P."/>
            <person name="Hampl V."/>
        </authorList>
    </citation>
    <scope>NUCLEOTIDE SEQUENCE [LARGE SCALE GENOMIC DNA]</scope>
    <source>
        <strain evidence="1">ST1C</strain>
    </source>
</reference>
<gene>
    <name evidence="1" type="ORF">EZS28_039987</name>
</gene>
<evidence type="ECO:0000313" key="1">
    <source>
        <dbReference type="EMBL" id="KAA6364487.1"/>
    </source>
</evidence>
<comment type="caution">
    <text evidence="1">The sequence shown here is derived from an EMBL/GenBank/DDBJ whole genome shotgun (WGS) entry which is preliminary data.</text>
</comment>
<dbReference type="Proteomes" id="UP000324800">
    <property type="component" value="Unassembled WGS sequence"/>
</dbReference>
<evidence type="ECO:0000313" key="2">
    <source>
        <dbReference type="Proteomes" id="UP000324800"/>
    </source>
</evidence>
<protein>
    <submittedName>
        <fullName evidence="1">Uncharacterized protein</fullName>
    </submittedName>
</protein>
<sequence>MKLWLPDLSPSQILNANVEGSSSAATFTSVWQRSVSARTTASDRSFKQLAISILSYRTKIETFTPPQKLVYITDAYVQQYLKHDPSDKSYFKCAFCLNLVQISKSRVRT</sequence>
<organism evidence="1 2">
    <name type="scientific">Streblomastix strix</name>
    <dbReference type="NCBI Taxonomy" id="222440"/>
    <lineage>
        <taxon>Eukaryota</taxon>
        <taxon>Metamonada</taxon>
        <taxon>Preaxostyla</taxon>
        <taxon>Oxymonadida</taxon>
        <taxon>Streblomastigidae</taxon>
        <taxon>Streblomastix</taxon>
    </lineage>
</organism>
<proteinExistence type="predicted"/>
<dbReference type="EMBL" id="SNRW01021597">
    <property type="protein sequence ID" value="KAA6364487.1"/>
    <property type="molecule type" value="Genomic_DNA"/>
</dbReference>
<accession>A0A5J4U1P9</accession>
<dbReference type="AlphaFoldDB" id="A0A5J4U1P9"/>
<name>A0A5J4U1P9_9EUKA</name>